<dbReference type="AlphaFoldDB" id="A0A9X2IFF2"/>
<evidence type="ECO:0000256" key="9">
    <source>
        <dbReference type="RuleBase" id="RU362002"/>
    </source>
</evidence>
<feature type="domain" description="Ammonium transporter AmtB-like" evidence="10">
    <location>
        <begin position="6"/>
        <end position="416"/>
    </location>
</feature>
<evidence type="ECO:0000256" key="2">
    <source>
        <dbReference type="ARBA" id="ARBA00005887"/>
    </source>
</evidence>
<keyword evidence="7 9" id="KW-0924">Ammonia transport</keyword>
<proteinExistence type="inferred from homology"/>
<dbReference type="PANTHER" id="PTHR43029:SF10">
    <property type="entry name" value="AMMONIUM TRANSPORTER MEP2"/>
    <property type="match status" value="1"/>
</dbReference>
<protein>
    <recommendedName>
        <fullName evidence="8 9">Ammonium transporter</fullName>
    </recommendedName>
</protein>
<keyword evidence="5 9" id="KW-1133">Transmembrane helix</keyword>
<feature type="transmembrane region" description="Helical" evidence="9">
    <location>
        <begin position="114"/>
        <end position="134"/>
    </location>
</feature>
<evidence type="ECO:0000256" key="5">
    <source>
        <dbReference type="ARBA" id="ARBA00022989"/>
    </source>
</evidence>
<keyword evidence="3 9" id="KW-0813">Transport</keyword>
<sequence>MDGYNAFMLVATLLVLMMTTPALALFYGGMTRSKSVLNMMMMSYISMAIVGIIWVLWGYSMVFSGDGVFFASPATNFGLKDVGYDGYTFMMFQLTFAVITTALISGAIADRVKFAAWVVFVPLWATISYFPLAHMVFGCTDSALICTTIGAQDYAGGTAVHINAGVAGLVLALVVGKRLGFGKEPMRPHNLTLTMIGAALLWVGWYGFNVGSLILLDTEDAEFTSFQFLAETGLTFANTTLATMAAIIGWLLVEKVLHGKATTLGAASGIVAGLVAITPAAGAVNIWGALIIGLISGAVCAWAVGLKYKLGYDDSLDVVGVHLVGGIIGTVLIGFFSVTSDSATTGIAGGAVDGLFYGGGIDSLVSQVLGVLVAIAWSGIATLVIALVIKFTIGWRISEDAESEGIDLDQHGESAYEIAGGSSLGSKA</sequence>
<evidence type="ECO:0000256" key="1">
    <source>
        <dbReference type="ARBA" id="ARBA00004141"/>
    </source>
</evidence>
<evidence type="ECO:0000256" key="8">
    <source>
        <dbReference type="ARBA" id="ARBA00050025"/>
    </source>
</evidence>
<feature type="transmembrane region" description="Helical" evidence="9">
    <location>
        <begin position="6"/>
        <end position="27"/>
    </location>
</feature>
<evidence type="ECO:0000259" key="10">
    <source>
        <dbReference type="Pfam" id="PF00909"/>
    </source>
</evidence>
<feature type="transmembrane region" description="Helical" evidence="9">
    <location>
        <begin position="87"/>
        <end position="107"/>
    </location>
</feature>
<dbReference type="PROSITE" id="PS01219">
    <property type="entry name" value="AMMONIUM_TRANSP"/>
    <property type="match status" value="1"/>
</dbReference>
<dbReference type="Proteomes" id="UP001139485">
    <property type="component" value="Unassembled WGS sequence"/>
</dbReference>
<name>A0A9X2IFF2_9ACTN</name>
<dbReference type="Gene3D" id="1.10.3430.10">
    <property type="entry name" value="Ammonium transporter AmtB like domains"/>
    <property type="match status" value="1"/>
</dbReference>
<dbReference type="InterPro" id="IPR001905">
    <property type="entry name" value="Ammonium_transpt"/>
</dbReference>
<dbReference type="Pfam" id="PF00909">
    <property type="entry name" value="Ammonium_transp"/>
    <property type="match status" value="1"/>
</dbReference>
<reference evidence="11" key="1">
    <citation type="submission" date="2022-05" db="EMBL/GenBank/DDBJ databases">
        <authorList>
            <person name="Tuo L."/>
        </authorList>
    </citation>
    <scope>NUCLEOTIDE SEQUENCE</scope>
    <source>
        <strain evidence="11">BSK12Z-4</strain>
    </source>
</reference>
<dbReference type="GO" id="GO:0008519">
    <property type="term" value="F:ammonium channel activity"/>
    <property type="evidence" value="ECO:0007669"/>
    <property type="project" value="InterPro"/>
</dbReference>
<feature type="transmembrane region" description="Helical" evidence="9">
    <location>
        <begin position="364"/>
        <end position="389"/>
    </location>
</feature>
<dbReference type="NCBIfam" id="TIGR00836">
    <property type="entry name" value="amt"/>
    <property type="match status" value="1"/>
</dbReference>
<evidence type="ECO:0000256" key="7">
    <source>
        <dbReference type="ARBA" id="ARBA00023177"/>
    </source>
</evidence>
<organism evidence="11 12">
    <name type="scientific">Nocardioides bruguierae</name>
    <dbReference type="NCBI Taxonomy" id="2945102"/>
    <lineage>
        <taxon>Bacteria</taxon>
        <taxon>Bacillati</taxon>
        <taxon>Actinomycetota</taxon>
        <taxon>Actinomycetes</taxon>
        <taxon>Propionibacteriales</taxon>
        <taxon>Nocardioidaceae</taxon>
        <taxon>Nocardioides</taxon>
    </lineage>
</organism>
<dbReference type="InterPro" id="IPR029020">
    <property type="entry name" value="Ammonium/urea_transptr"/>
</dbReference>
<accession>A0A9X2IFF2</accession>
<evidence type="ECO:0000256" key="3">
    <source>
        <dbReference type="ARBA" id="ARBA00022448"/>
    </source>
</evidence>
<feature type="transmembrane region" description="Helical" evidence="9">
    <location>
        <begin position="287"/>
        <end position="306"/>
    </location>
</feature>
<feature type="transmembrane region" description="Helical" evidence="9">
    <location>
        <begin position="154"/>
        <end position="176"/>
    </location>
</feature>
<feature type="transmembrane region" description="Helical" evidence="9">
    <location>
        <begin position="188"/>
        <end position="208"/>
    </location>
</feature>
<keyword evidence="12" id="KW-1185">Reference proteome</keyword>
<feature type="transmembrane region" description="Helical" evidence="9">
    <location>
        <begin position="228"/>
        <end position="252"/>
    </location>
</feature>
<dbReference type="GO" id="GO:0005886">
    <property type="term" value="C:plasma membrane"/>
    <property type="evidence" value="ECO:0007669"/>
    <property type="project" value="UniProtKB-SubCell"/>
</dbReference>
<feature type="transmembrane region" description="Helical" evidence="9">
    <location>
        <begin position="318"/>
        <end position="338"/>
    </location>
</feature>
<comment type="caution">
    <text evidence="11">The sequence shown here is derived from an EMBL/GenBank/DDBJ whole genome shotgun (WGS) entry which is preliminary data.</text>
</comment>
<dbReference type="InterPro" id="IPR024041">
    <property type="entry name" value="NH4_transpt_AmtB-like_dom"/>
</dbReference>
<comment type="similarity">
    <text evidence="2 9">Belongs to the ammonia transporter channel (TC 1.A.11.2) family.</text>
</comment>
<feature type="transmembrane region" description="Helical" evidence="9">
    <location>
        <begin position="39"/>
        <end position="59"/>
    </location>
</feature>
<comment type="subcellular location">
    <subcellularLocation>
        <location evidence="9">Cell membrane</location>
        <topology evidence="9">Multi-pass membrane protein</topology>
    </subcellularLocation>
    <subcellularLocation>
        <location evidence="1">Membrane</location>
        <topology evidence="1">Multi-pass membrane protein</topology>
    </subcellularLocation>
</comment>
<dbReference type="RefSeq" id="WP_250055668.1">
    <property type="nucleotide sequence ID" value="NZ_JAMJPH010000025.1"/>
</dbReference>
<keyword evidence="4 9" id="KW-0812">Transmembrane</keyword>
<gene>
    <name evidence="11" type="ORF">M8330_05045</name>
</gene>
<dbReference type="InterPro" id="IPR018047">
    <property type="entry name" value="Ammonium_transpt_CS"/>
</dbReference>
<evidence type="ECO:0000256" key="6">
    <source>
        <dbReference type="ARBA" id="ARBA00023136"/>
    </source>
</evidence>
<evidence type="ECO:0000313" key="12">
    <source>
        <dbReference type="Proteomes" id="UP001139485"/>
    </source>
</evidence>
<evidence type="ECO:0000256" key="4">
    <source>
        <dbReference type="ARBA" id="ARBA00022692"/>
    </source>
</evidence>
<feature type="transmembrane region" description="Helical" evidence="9">
    <location>
        <begin position="264"/>
        <end position="281"/>
    </location>
</feature>
<evidence type="ECO:0000313" key="11">
    <source>
        <dbReference type="EMBL" id="MCM0619660.1"/>
    </source>
</evidence>
<keyword evidence="6 9" id="KW-0472">Membrane</keyword>
<dbReference type="EMBL" id="JAMOIL010000005">
    <property type="protein sequence ID" value="MCM0619660.1"/>
    <property type="molecule type" value="Genomic_DNA"/>
</dbReference>
<dbReference type="SUPFAM" id="SSF111352">
    <property type="entry name" value="Ammonium transporter"/>
    <property type="match status" value="1"/>
</dbReference>
<dbReference type="PANTHER" id="PTHR43029">
    <property type="entry name" value="AMMONIUM TRANSPORTER MEP2"/>
    <property type="match status" value="1"/>
</dbReference>